<feature type="domain" description="MIP18 family-like" evidence="1">
    <location>
        <begin position="12"/>
        <end position="82"/>
    </location>
</feature>
<dbReference type="PANTHER" id="PTHR42831:SF1">
    <property type="entry name" value="FE-S PROTEIN MATURATION AUXILIARY FACTOR YITW"/>
    <property type="match status" value="1"/>
</dbReference>
<dbReference type="Gene3D" id="3.30.300.130">
    <property type="entry name" value="Fe-S cluster assembly (FSCA)"/>
    <property type="match status" value="1"/>
</dbReference>
<protein>
    <submittedName>
        <fullName evidence="2">DNA methyltransferase</fullName>
    </submittedName>
</protein>
<dbReference type="AlphaFoldDB" id="A0A2J6NM54"/>
<proteinExistence type="predicted"/>
<dbReference type="Pfam" id="PF01883">
    <property type="entry name" value="FeS_assembly_P"/>
    <property type="match status" value="1"/>
</dbReference>
<dbReference type="Proteomes" id="UP000239920">
    <property type="component" value="Unassembled WGS sequence"/>
</dbReference>
<gene>
    <name evidence="2" type="ORF">CK797_06350</name>
</gene>
<dbReference type="OrthoDB" id="9805360at2"/>
<evidence type="ECO:0000259" key="1">
    <source>
        <dbReference type="Pfam" id="PF01883"/>
    </source>
</evidence>
<dbReference type="EMBL" id="PNFV01000006">
    <property type="protein sequence ID" value="PMB82398.1"/>
    <property type="molecule type" value="Genomic_DNA"/>
</dbReference>
<dbReference type="GO" id="GO:0008168">
    <property type="term" value="F:methyltransferase activity"/>
    <property type="evidence" value="ECO:0007669"/>
    <property type="project" value="UniProtKB-KW"/>
</dbReference>
<dbReference type="InterPro" id="IPR052339">
    <property type="entry name" value="Fe-S_Maturation_MIP18"/>
</dbReference>
<organism evidence="2 3">
    <name type="scientific">Limosilactobacillus pontis</name>
    <dbReference type="NCBI Taxonomy" id="35787"/>
    <lineage>
        <taxon>Bacteria</taxon>
        <taxon>Bacillati</taxon>
        <taxon>Bacillota</taxon>
        <taxon>Bacilli</taxon>
        <taxon>Lactobacillales</taxon>
        <taxon>Lactobacillaceae</taxon>
        <taxon>Limosilactobacillus</taxon>
    </lineage>
</organism>
<comment type="caution">
    <text evidence="2">The sequence shown here is derived from an EMBL/GenBank/DDBJ whole genome shotgun (WGS) entry which is preliminary data.</text>
</comment>
<keyword evidence="2" id="KW-0808">Transferase</keyword>
<name>A0A2J6NM54_9LACO</name>
<dbReference type="GO" id="GO:0032259">
    <property type="term" value="P:methylation"/>
    <property type="evidence" value="ECO:0007669"/>
    <property type="project" value="UniProtKB-KW"/>
</dbReference>
<reference evidence="2 3" key="1">
    <citation type="submission" date="2017-09" db="EMBL/GenBank/DDBJ databases">
        <title>Bacterial strain isolated from the female urinary microbiota.</title>
        <authorList>
            <person name="Thomas-White K."/>
            <person name="Kumar N."/>
            <person name="Forster S."/>
            <person name="Putonti C."/>
            <person name="Lawley T."/>
            <person name="Wolfe A.J."/>
        </authorList>
    </citation>
    <scope>NUCLEOTIDE SEQUENCE [LARGE SCALE GENOMIC DNA]</scope>
    <source>
        <strain evidence="2 3">UMB0683</strain>
    </source>
</reference>
<dbReference type="InterPro" id="IPR034904">
    <property type="entry name" value="FSCA_dom_sf"/>
</dbReference>
<sequence length="110" mass="12007">MDGVQRGDLVADQVIRALRGVVDPELGIDLVNLGLIYGVNMTADGTVTVTMTLTTMGCPITNVLQQMINTAIRKVAGVREVQIDVVWEPTWTPARMSRTARIALGYHVEK</sequence>
<dbReference type="RefSeq" id="WP_104688922.1">
    <property type="nucleotide sequence ID" value="NZ_JBKTHY010000005.1"/>
</dbReference>
<dbReference type="PANTHER" id="PTHR42831">
    <property type="entry name" value="FE-S PROTEIN MATURATION AUXILIARY FACTOR YITW"/>
    <property type="match status" value="1"/>
</dbReference>
<dbReference type="InterPro" id="IPR002744">
    <property type="entry name" value="MIP18-like"/>
</dbReference>
<dbReference type="SUPFAM" id="SSF117916">
    <property type="entry name" value="Fe-S cluster assembly (FSCA) domain-like"/>
    <property type="match status" value="1"/>
</dbReference>
<evidence type="ECO:0000313" key="3">
    <source>
        <dbReference type="Proteomes" id="UP000239920"/>
    </source>
</evidence>
<keyword evidence="2" id="KW-0489">Methyltransferase</keyword>
<evidence type="ECO:0000313" key="2">
    <source>
        <dbReference type="EMBL" id="PMB82398.1"/>
    </source>
</evidence>
<accession>A0A2J6NM54</accession>